<evidence type="ECO:0000256" key="4">
    <source>
        <dbReference type="ARBA" id="ARBA00022563"/>
    </source>
</evidence>
<feature type="transmembrane region" description="Helical" evidence="9">
    <location>
        <begin position="32"/>
        <end position="55"/>
    </location>
</feature>
<dbReference type="CDD" id="cd00209">
    <property type="entry name" value="DHFR"/>
    <property type="match status" value="1"/>
</dbReference>
<dbReference type="GO" id="GO:0005829">
    <property type="term" value="C:cytosol"/>
    <property type="evidence" value="ECO:0007669"/>
    <property type="project" value="TreeGrafter"/>
</dbReference>
<gene>
    <name evidence="11" type="ORF">DFQ08_101867</name>
</gene>
<evidence type="ECO:0000256" key="9">
    <source>
        <dbReference type="SAM" id="Phobius"/>
    </source>
</evidence>
<dbReference type="UniPathway" id="UPA00077">
    <property type="reaction ID" value="UER00158"/>
</dbReference>
<dbReference type="GO" id="GO:0004146">
    <property type="term" value="F:dihydrofolate reductase activity"/>
    <property type="evidence" value="ECO:0007669"/>
    <property type="project" value="UniProtKB-EC"/>
</dbReference>
<dbReference type="Pfam" id="PF13239">
    <property type="entry name" value="2TM"/>
    <property type="match status" value="1"/>
</dbReference>
<evidence type="ECO:0000256" key="1">
    <source>
        <dbReference type="ARBA" id="ARBA00004903"/>
    </source>
</evidence>
<dbReference type="Pfam" id="PF00186">
    <property type="entry name" value="DHFR_1"/>
    <property type="match status" value="1"/>
</dbReference>
<evidence type="ECO:0000313" key="11">
    <source>
        <dbReference type="EMBL" id="RCW94064.1"/>
    </source>
</evidence>
<keyword evidence="9" id="KW-0472">Membrane</keyword>
<keyword evidence="12" id="KW-1185">Reference proteome</keyword>
<dbReference type="Proteomes" id="UP000253436">
    <property type="component" value="Unassembled WGS sequence"/>
</dbReference>
<dbReference type="GO" id="GO:0070401">
    <property type="term" value="F:NADP+ binding"/>
    <property type="evidence" value="ECO:0007669"/>
    <property type="project" value="UniProtKB-ARBA"/>
</dbReference>
<dbReference type="FunFam" id="3.40.430.10:FF:000001">
    <property type="entry name" value="Dihydrofolate reductase"/>
    <property type="match status" value="1"/>
</dbReference>
<dbReference type="EMBL" id="QPJO01000001">
    <property type="protein sequence ID" value="RCW94064.1"/>
    <property type="molecule type" value="Genomic_DNA"/>
</dbReference>
<dbReference type="OrthoDB" id="9804315at2"/>
<dbReference type="GO" id="GO:0006730">
    <property type="term" value="P:one-carbon metabolic process"/>
    <property type="evidence" value="ECO:0007669"/>
    <property type="project" value="UniProtKB-KW"/>
</dbReference>
<dbReference type="PRINTS" id="PR00070">
    <property type="entry name" value="DHFR"/>
</dbReference>
<protein>
    <recommendedName>
        <fullName evidence="3">dihydrofolate reductase</fullName>
        <ecNumber evidence="3">1.5.1.3</ecNumber>
    </recommendedName>
</protein>
<dbReference type="PANTHER" id="PTHR48069">
    <property type="entry name" value="DIHYDROFOLATE REDUCTASE"/>
    <property type="match status" value="1"/>
</dbReference>
<dbReference type="InterPro" id="IPR025698">
    <property type="entry name" value="2TM_dom"/>
</dbReference>
<evidence type="ECO:0000256" key="8">
    <source>
        <dbReference type="SAM" id="Coils"/>
    </source>
</evidence>
<accession>A0A368ZK07</accession>
<keyword evidence="9" id="KW-1133">Transmembrane helix</keyword>
<feature type="transmembrane region" description="Helical" evidence="9">
    <location>
        <begin position="67"/>
        <end position="88"/>
    </location>
</feature>
<sequence>MFGSKKQVSTIDKEQLELIENAQKRIKQKKRLYIHFVIFVIGAVFLIVANTVLGIGETFAPAGIDWFVYAIFAWLFFFVYHFISVFITHKFMGKDWEKQQLEKLVHQQEARITKLKEGLAKEEQKIAKAQVKDEAKAIVGTKAAKKTSELTIIVAEGEDNAIGKDNDLIWHLSDDLKRFKALTNGHHIIMGRKTFESFPKPLPNRTHIVITRQKDYKAPVGVIIVNSLEDALDAARYDKQPFVIGGGEIYKQALPLVDKLEITRVHATFDNADTFFPQINLSQWKEVNRTRHEADEKHAYAFSFITYARQ</sequence>
<feature type="coiled-coil region" evidence="8">
    <location>
        <begin position="98"/>
        <end position="132"/>
    </location>
</feature>
<evidence type="ECO:0000256" key="3">
    <source>
        <dbReference type="ARBA" id="ARBA00012856"/>
    </source>
</evidence>
<proteinExistence type="inferred from homology"/>
<organism evidence="11 12">
    <name type="scientific">Winogradskyella arenosi</name>
    <dbReference type="NCBI Taxonomy" id="533325"/>
    <lineage>
        <taxon>Bacteria</taxon>
        <taxon>Pseudomonadati</taxon>
        <taxon>Bacteroidota</taxon>
        <taxon>Flavobacteriia</taxon>
        <taxon>Flavobacteriales</taxon>
        <taxon>Flavobacteriaceae</taxon>
        <taxon>Winogradskyella</taxon>
    </lineage>
</organism>
<evidence type="ECO:0000256" key="5">
    <source>
        <dbReference type="ARBA" id="ARBA00022857"/>
    </source>
</evidence>
<keyword evidence="5" id="KW-0521">NADP</keyword>
<name>A0A368ZK07_9FLAO</name>
<dbReference type="GO" id="GO:0046654">
    <property type="term" value="P:tetrahydrofolate biosynthetic process"/>
    <property type="evidence" value="ECO:0007669"/>
    <property type="project" value="UniProtKB-UniPathway"/>
</dbReference>
<comment type="pathway">
    <text evidence="1">Cofactor biosynthesis; tetrahydrofolate biosynthesis; 5,6,7,8-tetrahydrofolate from 7,8-dihydrofolate: step 1/1.</text>
</comment>
<dbReference type="GO" id="GO:0046452">
    <property type="term" value="P:dihydrofolate metabolic process"/>
    <property type="evidence" value="ECO:0007669"/>
    <property type="project" value="TreeGrafter"/>
</dbReference>
<dbReference type="Gene3D" id="3.40.430.10">
    <property type="entry name" value="Dihydrofolate Reductase, subunit A"/>
    <property type="match status" value="1"/>
</dbReference>
<keyword evidence="4" id="KW-0554">One-carbon metabolism</keyword>
<evidence type="ECO:0000256" key="7">
    <source>
        <dbReference type="ARBA" id="ARBA00025067"/>
    </source>
</evidence>
<evidence type="ECO:0000259" key="10">
    <source>
        <dbReference type="PROSITE" id="PS51330"/>
    </source>
</evidence>
<comment type="function">
    <text evidence="7">Key enzyme in folate metabolism. Catalyzes an essential reaction for de novo glycine and purine synthesis, and for DNA precursor synthesis.</text>
</comment>
<dbReference type="InterPro" id="IPR001796">
    <property type="entry name" value="DHFR_dom"/>
</dbReference>
<reference evidence="11 12" key="1">
    <citation type="submission" date="2018-07" db="EMBL/GenBank/DDBJ databases">
        <title>Genomic Encyclopedia of Type Strains, Phase III (KMG-III): the genomes of soil and plant-associated and newly described type strains.</title>
        <authorList>
            <person name="Whitman W."/>
        </authorList>
    </citation>
    <scope>NUCLEOTIDE SEQUENCE [LARGE SCALE GENOMIC DNA]</scope>
    <source>
        <strain evidence="11 12">CECT 7958</strain>
    </source>
</reference>
<dbReference type="RefSeq" id="WP_114308539.1">
    <property type="nucleotide sequence ID" value="NZ_QPJO01000001.1"/>
</dbReference>
<dbReference type="PANTHER" id="PTHR48069:SF3">
    <property type="entry name" value="DIHYDROFOLATE REDUCTASE"/>
    <property type="match status" value="1"/>
</dbReference>
<dbReference type="EC" id="1.5.1.3" evidence="3"/>
<dbReference type="InterPro" id="IPR024072">
    <property type="entry name" value="DHFR-like_dom_sf"/>
</dbReference>
<dbReference type="SUPFAM" id="SSF53597">
    <property type="entry name" value="Dihydrofolate reductase-like"/>
    <property type="match status" value="1"/>
</dbReference>
<dbReference type="GO" id="GO:0046655">
    <property type="term" value="P:folic acid metabolic process"/>
    <property type="evidence" value="ECO:0007669"/>
    <property type="project" value="TreeGrafter"/>
</dbReference>
<dbReference type="PROSITE" id="PS51330">
    <property type="entry name" value="DHFR_2"/>
    <property type="match status" value="1"/>
</dbReference>
<evidence type="ECO:0000256" key="6">
    <source>
        <dbReference type="ARBA" id="ARBA00023002"/>
    </source>
</evidence>
<dbReference type="AlphaFoldDB" id="A0A368ZK07"/>
<evidence type="ECO:0000256" key="2">
    <source>
        <dbReference type="ARBA" id="ARBA00009539"/>
    </source>
</evidence>
<comment type="similarity">
    <text evidence="2">Belongs to the dihydrofolate reductase family.</text>
</comment>
<keyword evidence="9" id="KW-0812">Transmembrane</keyword>
<comment type="caution">
    <text evidence="11">The sequence shown here is derived from an EMBL/GenBank/DDBJ whole genome shotgun (WGS) entry which is preliminary data.</text>
</comment>
<feature type="domain" description="DHFR" evidence="10">
    <location>
        <begin position="149"/>
        <end position="309"/>
    </location>
</feature>
<evidence type="ECO:0000313" key="12">
    <source>
        <dbReference type="Proteomes" id="UP000253436"/>
    </source>
</evidence>
<keyword evidence="8" id="KW-0175">Coiled coil</keyword>
<dbReference type="InterPro" id="IPR012259">
    <property type="entry name" value="DHFR"/>
</dbReference>
<keyword evidence="6" id="KW-0560">Oxidoreductase</keyword>